<dbReference type="Proteomes" id="UP000626109">
    <property type="component" value="Unassembled WGS sequence"/>
</dbReference>
<keyword evidence="2" id="KW-0433">Leucine-rich repeat</keyword>
<dbReference type="AlphaFoldDB" id="A0A813KBE2"/>
<feature type="non-terminal residue" evidence="6">
    <location>
        <position position="1"/>
    </location>
</feature>
<evidence type="ECO:0000313" key="6">
    <source>
        <dbReference type="EMBL" id="CAE8694704.1"/>
    </source>
</evidence>
<evidence type="ECO:0000256" key="1">
    <source>
        <dbReference type="ARBA" id="ARBA00004123"/>
    </source>
</evidence>
<evidence type="ECO:0000313" key="7">
    <source>
        <dbReference type="Proteomes" id="UP000626109"/>
    </source>
</evidence>
<protein>
    <recommendedName>
        <fullName evidence="8">Leucine-rich repeat-containing protein 51</fullName>
    </recommendedName>
</protein>
<keyword evidence="4" id="KW-0539">Nucleus</keyword>
<dbReference type="PANTHER" id="PTHR10552:SF6">
    <property type="entry name" value="U2 SMALL NUCLEAR RIBONUCLEOPROTEIN A"/>
    <property type="match status" value="1"/>
</dbReference>
<organism evidence="6 7">
    <name type="scientific">Polarella glacialis</name>
    <name type="common">Dinoflagellate</name>
    <dbReference type="NCBI Taxonomy" id="89957"/>
    <lineage>
        <taxon>Eukaryota</taxon>
        <taxon>Sar</taxon>
        <taxon>Alveolata</taxon>
        <taxon>Dinophyceae</taxon>
        <taxon>Suessiales</taxon>
        <taxon>Suessiaceae</taxon>
        <taxon>Polarella</taxon>
    </lineage>
</organism>
<dbReference type="PROSITE" id="PS50096">
    <property type="entry name" value="IQ"/>
    <property type="match status" value="1"/>
</dbReference>
<keyword evidence="3" id="KW-0677">Repeat</keyword>
<accession>A0A813KBE2</accession>
<dbReference type="GO" id="GO:0030620">
    <property type="term" value="F:U2 snRNA binding"/>
    <property type="evidence" value="ECO:0007669"/>
    <property type="project" value="InterPro"/>
</dbReference>
<dbReference type="Gene3D" id="3.80.10.10">
    <property type="entry name" value="Ribonuclease Inhibitor"/>
    <property type="match status" value="1"/>
</dbReference>
<comment type="caution">
    <text evidence="6">The sequence shown here is derived from an EMBL/GenBank/DDBJ whole genome shotgun (WGS) entry which is preliminary data.</text>
</comment>
<evidence type="ECO:0000256" key="5">
    <source>
        <dbReference type="ARBA" id="ARBA00024196"/>
    </source>
</evidence>
<dbReference type="EMBL" id="CAJNNW010028109">
    <property type="protein sequence ID" value="CAE8694704.1"/>
    <property type="molecule type" value="Genomic_DNA"/>
</dbReference>
<reference evidence="6" key="1">
    <citation type="submission" date="2021-02" db="EMBL/GenBank/DDBJ databases">
        <authorList>
            <person name="Dougan E. K."/>
            <person name="Rhodes N."/>
            <person name="Thang M."/>
            <person name="Chan C."/>
        </authorList>
    </citation>
    <scope>NUCLEOTIDE SEQUENCE</scope>
</reference>
<dbReference type="InterPro" id="IPR044640">
    <property type="entry name" value="RU2A"/>
</dbReference>
<gene>
    <name evidence="6" type="ORF">PGLA2088_LOCUS28979</name>
</gene>
<sequence>KVDACRCGLDSLPDQDIFRGLQHLKVLHLHRNHLKTWEDVQSAAAAPQLVWLTAFENPISAQPEFRGYVLQQNPKLLAIDFRLVSDAERLGRSQNDPGPKGTRFLGCFVSPETEERLERATVDKVAQSLKPGQYMRAQDEEEVLLQARKSLGFLQQQSEYCSPACCIQANWRGHRDRKMAKHMKYWQLRAVKKMQQSARMLLWRRKMTAYVKEWLTEVDELDLLLDTREMLRRRALKLIEVSVRRWIRRRNMQMRERKAAFLITRITR</sequence>
<comment type="subcellular location">
    <subcellularLocation>
        <location evidence="1">Nucleus</location>
    </subcellularLocation>
</comment>
<dbReference type="GO" id="GO:0000398">
    <property type="term" value="P:mRNA splicing, via spliceosome"/>
    <property type="evidence" value="ECO:0007669"/>
    <property type="project" value="InterPro"/>
</dbReference>
<feature type="non-terminal residue" evidence="6">
    <location>
        <position position="268"/>
    </location>
</feature>
<name>A0A813KBE2_POLGL</name>
<proteinExistence type="inferred from homology"/>
<comment type="similarity">
    <text evidence="5">Belongs to the U2 small nuclear ribonucleoprotein A family.</text>
</comment>
<dbReference type="PANTHER" id="PTHR10552">
    <property type="entry name" value="U2 SMALL NUCLEAR RIBONUCLEOPROTEIN A"/>
    <property type="match status" value="1"/>
</dbReference>
<evidence type="ECO:0000256" key="3">
    <source>
        <dbReference type="ARBA" id="ARBA00022737"/>
    </source>
</evidence>
<dbReference type="GO" id="GO:0005634">
    <property type="term" value="C:nucleus"/>
    <property type="evidence" value="ECO:0007669"/>
    <property type="project" value="UniProtKB-SubCell"/>
</dbReference>
<evidence type="ECO:0000256" key="2">
    <source>
        <dbReference type="ARBA" id="ARBA00022614"/>
    </source>
</evidence>
<dbReference type="InterPro" id="IPR032675">
    <property type="entry name" value="LRR_dom_sf"/>
</dbReference>
<evidence type="ECO:0000256" key="4">
    <source>
        <dbReference type="ARBA" id="ARBA00023242"/>
    </source>
</evidence>
<dbReference type="SUPFAM" id="SSF52058">
    <property type="entry name" value="L domain-like"/>
    <property type="match status" value="1"/>
</dbReference>
<evidence type="ECO:0008006" key="8">
    <source>
        <dbReference type="Google" id="ProtNLM"/>
    </source>
</evidence>